<dbReference type="Pfam" id="PF00263">
    <property type="entry name" value="Secretin"/>
    <property type="match status" value="1"/>
</dbReference>
<gene>
    <name evidence="7" type="ORF">A10D4_06776</name>
</gene>
<feature type="signal peptide" evidence="5">
    <location>
        <begin position="1"/>
        <end position="20"/>
    </location>
</feature>
<comment type="similarity">
    <text evidence="4">Belongs to the bacterial secretin family.</text>
</comment>
<evidence type="ECO:0000256" key="5">
    <source>
        <dbReference type="SAM" id="SignalP"/>
    </source>
</evidence>
<feature type="chain" id="PRO_5003860075" description="Type II/III secretion system secretin-like domain-containing protein" evidence="5">
    <location>
        <begin position="21"/>
        <end position="498"/>
    </location>
</feature>
<comment type="subcellular location">
    <subcellularLocation>
        <location evidence="1">Membrane</location>
    </subcellularLocation>
</comment>
<dbReference type="OrthoDB" id="6233689at2"/>
<dbReference type="PANTHER" id="PTHR30332">
    <property type="entry name" value="PROBABLE GENERAL SECRETION PATHWAY PROTEIN D"/>
    <property type="match status" value="1"/>
</dbReference>
<dbReference type="PATRIC" id="fig|740709.3.peg.1379"/>
<dbReference type="GO" id="GO:0009306">
    <property type="term" value="P:protein secretion"/>
    <property type="evidence" value="ECO:0007669"/>
    <property type="project" value="InterPro"/>
</dbReference>
<protein>
    <recommendedName>
        <fullName evidence="6">Type II/III secretion system secretin-like domain-containing protein</fullName>
    </recommendedName>
</protein>
<dbReference type="InterPro" id="IPR050810">
    <property type="entry name" value="Bact_Secretion_Sys_Channel"/>
</dbReference>
<comment type="caution">
    <text evidence="7">The sequence shown here is derived from an EMBL/GenBank/DDBJ whole genome shotgun (WGS) entry which is preliminary data.</text>
</comment>
<evidence type="ECO:0000256" key="1">
    <source>
        <dbReference type="ARBA" id="ARBA00004370"/>
    </source>
</evidence>
<dbReference type="PANTHER" id="PTHR30332:SF24">
    <property type="entry name" value="SECRETIN GSPD-RELATED"/>
    <property type="match status" value="1"/>
</dbReference>
<evidence type="ECO:0000313" key="8">
    <source>
        <dbReference type="Proteomes" id="UP000014115"/>
    </source>
</evidence>
<proteinExistence type="inferred from homology"/>
<keyword evidence="3" id="KW-0472">Membrane</keyword>
<keyword evidence="8" id="KW-1185">Reference proteome</keyword>
<keyword evidence="2 5" id="KW-0732">Signal</keyword>
<evidence type="ECO:0000256" key="3">
    <source>
        <dbReference type="ARBA" id="ARBA00023136"/>
    </source>
</evidence>
<dbReference type="EMBL" id="AMRG01000007">
    <property type="protein sequence ID" value="EKE83829.1"/>
    <property type="molecule type" value="Genomic_DNA"/>
</dbReference>
<evidence type="ECO:0000259" key="6">
    <source>
        <dbReference type="Pfam" id="PF00263"/>
    </source>
</evidence>
<feature type="domain" description="Type II/III secretion system secretin-like" evidence="6">
    <location>
        <begin position="329"/>
        <end position="493"/>
    </location>
</feature>
<evidence type="ECO:0000256" key="2">
    <source>
        <dbReference type="ARBA" id="ARBA00022729"/>
    </source>
</evidence>
<dbReference type="eggNOG" id="COG1450">
    <property type="taxonomic scope" value="Bacteria"/>
</dbReference>
<dbReference type="GO" id="GO:0015627">
    <property type="term" value="C:type II protein secretion system complex"/>
    <property type="evidence" value="ECO:0007669"/>
    <property type="project" value="TreeGrafter"/>
</dbReference>
<reference evidence="7 8" key="1">
    <citation type="journal article" date="2012" name="J. Bacteriol.">
        <title>Genome Sequence of Idiomarina xiamenensis Type Strain 10-D-4.</title>
        <authorList>
            <person name="Lai Q."/>
            <person name="Wang L."/>
            <person name="Wang W."/>
            <person name="Shao Z."/>
        </authorList>
    </citation>
    <scope>NUCLEOTIDE SEQUENCE [LARGE SCALE GENOMIC DNA]</scope>
    <source>
        <strain evidence="7 8">10-D-4</strain>
    </source>
</reference>
<evidence type="ECO:0000256" key="4">
    <source>
        <dbReference type="RuleBase" id="RU004003"/>
    </source>
</evidence>
<sequence length="498" mass="55207">MIRAAVIITGMLVLSACQFARQSSPQQPAQEWQADDPRWSLATQTDTVIFSEQLYAPPLAADIAKQPSWYSRQINVSFHDFALADALRQAFTQTGVNQFFSEHIDARQTVTLTFHGALGDLLRQLAQQTGYGYSIERQQVRWYRYQVAEFDIAFLVGSTRFLLGEEATPNTVSNRFGQQLPTANANPINDNQSQYLNVRHEDLSVWQDLEAAVSLLLSAQGEVVINQSSTSLLVRDLPANVARVRDYINEQNHRLTRQVAVDVHVIDVAFDDGEQQRIDWQWLQQLNGGGTLSNFLHNGAQLLDSEQALSLGLQQITGSASGSSLLLSALAAQGQVRVSNQPRLLSLNNQIAKLVLQDNATYLASSGSSSTANVGSNDILVPGVVSTGFELYLIPKILGKQVLLQLSTSLSDLRSIDRVSSGESSIQTPHTTRKKFFMKAMIEDGQTLLLSGLRKHHYSQQQEHPFGRWWLGGSRQQQRSQVETLLLITPHILSGSID</sequence>
<dbReference type="PROSITE" id="PS51257">
    <property type="entry name" value="PROKAR_LIPOPROTEIN"/>
    <property type="match status" value="1"/>
</dbReference>
<dbReference type="GO" id="GO:0016020">
    <property type="term" value="C:membrane"/>
    <property type="evidence" value="ECO:0007669"/>
    <property type="project" value="UniProtKB-SubCell"/>
</dbReference>
<name>K2KMZ5_9GAMM</name>
<dbReference type="AlphaFoldDB" id="K2KMZ5"/>
<dbReference type="STRING" id="740709.A10D4_06776"/>
<evidence type="ECO:0000313" key="7">
    <source>
        <dbReference type="EMBL" id="EKE83829.1"/>
    </source>
</evidence>
<dbReference type="Proteomes" id="UP000014115">
    <property type="component" value="Unassembled WGS sequence"/>
</dbReference>
<accession>K2KMZ5</accession>
<organism evidence="7 8">
    <name type="scientific">Idiomarina xiamenensis 10-D-4</name>
    <dbReference type="NCBI Taxonomy" id="740709"/>
    <lineage>
        <taxon>Bacteria</taxon>
        <taxon>Pseudomonadati</taxon>
        <taxon>Pseudomonadota</taxon>
        <taxon>Gammaproteobacteria</taxon>
        <taxon>Alteromonadales</taxon>
        <taxon>Idiomarinaceae</taxon>
        <taxon>Idiomarina</taxon>
    </lineage>
</organism>
<dbReference type="InterPro" id="IPR004846">
    <property type="entry name" value="T2SS/T3SS_dom"/>
</dbReference>
<dbReference type="RefSeq" id="WP_008488533.1">
    <property type="nucleotide sequence ID" value="NZ_AMRG01000007.1"/>
</dbReference>